<comment type="catalytic activity">
    <reaction evidence="1">
        <text>ATP + protein L-histidine = ADP + protein N-phospho-L-histidine.</text>
        <dbReference type="EC" id="2.7.13.3"/>
    </reaction>
</comment>
<protein>
    <recommendedName>
        <fullName evidence="2">histidine kinase</fullName>
        <ecNumber evidence="2">2.7.13.3</ecNumber>
    </recommendedName>
</protein>
<evidence type="ECO:0000256" key="5">
    <source>
        <dbReference type="ARBA" id="ARBA00022777"/>
    </source>
</evidence>
<gene>
    <name evidence="7" type="ORF">ACFQ4C_20545</name>
</gene>
<evidence type="ECO:0000313" key="8">
    <source>
        <dbReference type="Proteomes" id="UP001597116"/>
    </source>
</evidence>
<feature type="domain" description="Histidine kinase" evidence="6">
    <location>
        <begin position="289"/>
        <end position="516"/>
    </location>
</feature>
<dbReference type="RefSeq" id="WP_379884402.1">
    <property type="nucleotide sequence ID" value="NZ_JBHTLP010000014.1"/>
</dbReference>
<evidence type="ECO:0000256" key="3">
    <source>
        <dbReference type="ARBA" id="ARBA00022553"/>
    </source>
</evidence>
<reference evidence="8" key="1">
    <citation type="journal article" date="2019" name="Int. J. Syst. Evol. Microbiol.">
        <title>The Global Catalogue of Microorganisms (GCM) 10K type strain sequencing project: providing services to taxonomists for standard genome sequencing and annotation.</title>
        <authorList>
            <consortium name="The Broad Institute Genomics Platform"/>
            <consortium name="The Broad Institute Genome Sequencing Center for Infectious Disease"/>
            <person name="Wu L."/>
            <person name="Ma J."/>
        </authorList>
    </citation>
    <scope>NUCLEOTIDE SEQUENCE [LARGE SCALE GENOMIC DNA]</scope>
    <source>
        <strain evidence="8">CCUG 55608</strain>
    </source>
</reference>
<proteinExistence type="predicted"/>
<evidence type="ECO:0000256" key="1">
    <source>
        <dbReference type="ARBA" id="ARBA00000085"/>
    </source>
</evidence>
<dbReference type="SMART" id="SM00388">
    <property type="entry name" value="HisKA"/>
    <property type="match status" value="1"/>
</dbReference>
<dbReference type="InterPro" id="IPR005467">
    <property type="entry name" value="His_kinase_dom"/>
</dbReference>
<keyword evidence="8" id="KW-1185">Reference proteome</keyword>
<dbReference type="SUPFAM" id="SSF47384">
    <property type="entry name" value="Homodimeric domain of signal transducing histidine kinase"/>
    <property type="match status" value="1"/>
</dbReference>
<dbReference type="PANTHER" id="PTHR42878">
    <property type="entry name" value="TWO-COMPONENT HISTIDINE KINASE"/>
    <property type="match status" value="1"/>
</dbReference>
<keyword evidence="7" id="KW-0547">Nucleotide-binding</keyword>
<keyword evidence="5" id="KW-0418">Kinase</keyword>
<sequence length="516" mass="58227">MDQPFVEALEVLNALPGNHLIVLPDAPRFTIVAVTDAYLKVTYTTREGILGKGIFEAFPDDSANLQATGVDNLTASLHQVIQRKEIHQMAAQRYDVFNPHTGGFEQKVWKPVNQPVLNEAGDLRYIIHTVEDITNSVQLVELTEANQYMQTIINGFKEPLQVLEPIIEKGQIIDFRFKLTNQAYASYAQATPEQLQGKRVGEVFPGYFETESFTNPVLTFTTGQPLTFEIHYDKDGLDLYNLMSTSKLDNEVVIHFTDFTRLRQLQLQLESKIDELKRSNDSLQQFAYVASHDLQEPLRKIQSFSSILQQQFESQFDDGGKHLLHRMQLAAERMAILIKDLLTYSRLSTGQALQQPVSLNGVVNQVLDNLSLLVEESRAELDIEDLPVVQGDEMQLGQLFQNLLSNAVKFTRPGEKPQISVRYLFLERQQLPFGVNPRNDSTHFHQITVSDRGIGFDTKYLDRIFQVFQRLHGKNEYAGTGVGLAICQRVVQNHGGVITASSRPGEGATFTVYLPG</sequence>
<dbReference type="PRINTS" id="PR00344">
    <property type="entry name" value="BCTRLSENSOR"/>
</dbReference>
<keyword evidence="7" id="KW-0067">ATP-binding</keyword>
<dbReference type="SMART" id="SM00387">
    <property type="entry name" value="HATPase_c"/>
    <property type="match status" value="1"/>
</dbReference>
<evidence type="ECO:0000256" key="4">
    <source>
        <dbReference type="ARBA" id="ARBA00022679"/>
    </source>
</evidence>
<dbReference type="InterPro" id="IPR004358">
    <property type="entry name" value="Sig_transdc_His_kin-like_C"/>
</dbReference>
<dbReference type="InterPro" id="IPR003661">
    <property type="entry name" value="HisK_dim/P_dom"/>
</dbReference>
<keyword evidence="4" id="KW-0808">Transferase</keyword>
<evidence type="ECO:0000313" key="7">
    <source>
        <dbReference type="EMBL" id="MFD1143528.1"/>
    </source>
</evidence>
<organism evidence="7 8">
    <name type="scientific">Larkinella insperata</name>
    <dbReference type="NCBI Taxonomy" id="332158"/>
    <lineage>
        <taxon>Bacteria</taxon>
        <taxon>Pseudomonadati</taxon>
        <taxon>Bacteroidota</taxon>
        <taxon>Cytophagia</taxon>
        <taxon>Cytophagales</taxon>
        <taxon>Spirosomataceae</taxon>
        <taxon>Larkinella</taxon>
    </lineage>
</organism>
<dbReference type="EC" id="2.7.13.3" evidence="2"/>
<dbReference type="Pfam" id="PF02518">
    <property type="entry name" value="HATPase_c"/>
    <property type="match status" value="1"/>
</dbReference>
<name>A0ABW3Q7C7_9BACT</name>
<dbReference type="PANTHER" id="PTHR42878:SF15">
    <property type="entry name" value="BACTERIOPHYTOCHROME"/>
    <property type="match status" value="1"/>
</dbReference>
<dbReference type="Gene3D" id="3.30.565.10">
    <property type="entry name" value="Histidine kinase-like ATPase, C-terminal domain"/>
    <property type="match status" value="1"/>
</dbReference>
<dbReference type="CDD" id="cd00082">
    <property type="entry name" value="HisKA"/>
    <property type="match status" value="1"/>
</dbReference>
<accession>A0ABW3Q7C7</accession>
<dbReference type="EMBL" id="JBHTLP010000014">
    <property type="protein sequence ID" value="MFD1143528.1"/>
    <property type="molecule type" value="Genomic_DNA"/>
</dbReference>
<evidence type="ECO:0000256" key="2">
    <source>
        <dbReference type="ARBA" id="ARBA00012438"/>
    </source>
</evidence>
<comment type="caution">
    <text evidence="7">The sequence shown here is derived from an EMBL/GenBank/DDBJ whole genome shotgun (WGS) entry which is preliminary data.</text>
</comment>
<dbReference type="GO" id="GO:0005524">
    <property type="term" value="F:ATP binding"/>
    <property type="evidence" value="ECO:0007669"/>
    <property type="project" value="UniProtKB-KW"/>
</dbReference>
<dbReference type="Pfam" id="PF00512">
    <property type="entry name" value="HisKA"/>
    <property type="match status" value="1"/>
</dbReference>
<dbReference type="Gene3D" id="3.30.450.20">
    <property type="entry name" value="PAS domain"/>
    <property type="match status" value="2"/>
</dbReference>
<dbReference type="InterPro" id="IPR003594">
    <property type="entry name" value="HATPase_dom"/>
</dbReference>
<evidence type="ECO:0000259" key="6">
    <source>
        <dbReference type="PROSITE" id="PS50109"/>
    </source>
</evidence>
<dbReference type="PROSITE" id="PS50109">
    <property type="entry name" value="HIS_KIN"/>
    <property type="match status" value="1"/>
</dbReference>
<dbReference type="Gene3D" id="1.10.287.130">
    <property type="match status" value="1"/>
</dbReference>
<keyword evidence="3" id="KW-0597">Phosphoprotein</keyword>
<dbReference type="Proteomes" id="UP001597116">
    <property type="component" value="Unassembled WGS sequence"/>
</dbReference>
<dbReference type="InterPro" id="IPR036890">
    <property type="entry name" value="HATPase_C_sf"/>
</dbReference>
<dbReference type="SUPFAM" id="SSF55874">
    <property type="entry name" value="ATPase domain of HSP90 chaperone/DNA topoisomerase II/histidine kinase"/>
    <property type="match status" value="1"/>
</dbReference>
<dbReference type="InterPro" id="IPR050351">
    <property type="entry name" value="BphY/WalK/GraS-like"/>
</dbReference>
<dbReference type="InterPro" id="IPR036097">
    <property type="entry name" value="HisK_dim/P_sf"/>
</dbReference>